<feature type="region of interest" description="Disordered" evidence="1">
    <location>
        <begin position="26"/>
        <end position="107"/>
    </location>
</feature>
<feature type="region of interest" description="Disordered" evidence="1">
    <location>
        <begin position="165"/>
        <end position="324"/>
    </location>
</feature>
<dbReference type="Proteomes" id="UP000239563">
    <property type="component" value="Chromosome IV"/>
</dbReference>
<dbReference type="PANTHER" id="PTHR28094">
    <property type="entry name" value="MEIOTICALLY UP-REGULATED GENE 113 PROTEIN"/>
    <property type="match status" value="1"/>
</dbReference>
<dbReference type="InterPro" id="IPR053006">
    <property type="entry name" value="Meiosis_regulatory"/>
</dbReference>
<dbReference type="EMBL" id="LT795057">
    <property type="protein sequence ID" value="SJX62195.1"/>
    <property type="molecule type" value="Genomic_DNA"/>
</dbReference>
<protein>
    <recommendedName>
        <fullName evidence="2">Bacteriophage T5 Orf172 DNA-binding domain-containing protein</fullName>
    </recommendedName>
</protein>
<feature type="compositionally biased region" description="Pro residues" evidence="1">
    <location>
        <begin position="46"/>
        <end position="55"/>
    </location>
</feature>
<evidence type="ECO:0000313" key="4">
    <source>
        <dbReference type="Proteomes" id="UP000239563"/>
    </source>
</evidence>
<evidence type="ECO:0000256" key="1">
    <source>
        <dbReference type="SAM" id="MobiDB-lite"/>
    </source>
</evidence>
<gene>
    <name evidence="3" type="ORF">SRS1_13042</name>
</gene>
<feature type="compositionally biased region" description="Pro residues" evidence="1">
    <location>
        <begin position="87"/>
        <end position="101"/>
    </location>
</feature>
<dbReference type="PANTHER" id="PTHR28094:SF1">
    <property type="entry name" value="MEIOTICALLY UP-REGULATED GENE 113 PROTEIN"/>
    <property type="match status" value="1"/>
</dbReference>
<evidence type="ECO:0000259" key="2">
    <source>
        <dbReference type="SMART" id="SM00974"/>
    </source>
</evidence>
<dbReference type="Pfam" id="PF10544">
    <property type="entry name" value="T5orf172"/>
    <property type="match status" value="1"/>
</dbReference>
<feature type="compositionally biased region" description="Low complexity" evidence="1">
    <location>
        <begin position="540"/>
        <end position="549"/>
    </location>
</feature>
<feature type="region of interest" description="Disordered" evidence="1">
    <location>
        <begin position="537"/>
        <end position="557"/>
    </location>
</feature>
<feature type="compositionally biased region" description="Basic and acidic residues" evidence="1">
    <location>
        <begin position="243"/>
        <end position="260"/>
    </location>
</feature>
<feature type="domain" description="Bacteriophage T5 Orf172 DNA-binding" evidence="2">
    <location>
        <begin position="411"/>
        <end position="525"/>
    </location>
</feature>
<sequence>MSTRAVLNNDESGSSSTLVRALKRLTFRSASPSASSSISTSSRPSKPLPRPPPSPQQDAAYRREHPTSLPPYLAHLAEPSTSYTVPPRFPEPLIPRSPPSRPQAADKVHARVEHNRLPPRPPAFVSAAATSSTVRLDDGLPEALKPGPIAVLSSSAKPAYPWELVPQRKSTSPSPVKIASHTTDKEYRIVTPSKGPPSPTVKQHRILSPSPGPLSPSDIKTPPRRANQQPSPQTGSLTPNGSRTDKVKGQCLGIKKDGTRCTRKFRTATSPAQSPSPSRSYRGASAPPRLPKGSSVKDALVIGSSDEDSATPSTPSADDKARLSDDDTDEWFCHQHAAEAKKWPGFYHRYARGSAEATSEVFIKYDDWINTTHIDDTTQALLRNRMSRNLTDTDRTEQGHLYIHELLACSTATYICLKVGRSIKVFRRIGEWNSQCRSKQPLLRAIYPSDKTQELMPGMDTPTMEGVQFSRQWEALVHLELAGIGRRANEECHDCGRRHREIFMIPRKLGQQDGYDTAKKVILKWLRFVQMLADPDSNEATTATAAAGKSKSKAVKV</sequence>
<dbReference type="InterPro" id="IPR018306">
    <property type="entry name" value="Phage_T5_Orf172_DNA-bd"/>
</dbReference>
<proteinExistence type="predicted"/>
<dbReference type="SMART" id="SM00974">
    <property type="entry name" value="T5orf172"/>
    <property type="match status" value="1"/>
</dbReference>
<name>A0A2N8UB00_9BASI</name>
<reference evidence="3 4" key="1">
    <citation type="submission" date="2017-02" db="EMBL/GenBank/DDBJ databases">
        <authorList>
            <person name="Peterson S.W."/>
        </authorList>
    </citation>
    <scope>NUCLEOTIDE SEQUENCE [LARGE SCALE GENOMIC DNA]</scope>
    <source>
        <strain evidence="3 4">SRS1_H2-8</strain>
    </source>
</reference>
<feature type="compositionally biased region" description="Polar residues" evidence="1">
    <location>
        <begin position="226"/>
        <end position="242"/>
    </location>
</feature>
<dbReference type="AlphaFoldDB" id="A0A2N8UB00"/>
<feature type="compositionally biased region" description="Low complexity" evidence="1">
    <location>
        <begin position="28"/>
        <end position="45"/>
    </location>
</feature>
<organism evidence="3 4">
    <name type="scientific">Sporisorium reilianum f. sp. reilianum</name>
    <dbReference type="NCBI Taxonomy" id="72559"/>
    <lineage>
        <taxon>Eukaryota</taxon>
        <taxon>Fungi</taxon>
        <taxon>Dikarya</taxon>
        <taxon>Basidiomycota</taxon>
        <taxon>Ustilaginomycotina</taxon>
        <taxon>Ustilaginomycetes</taxon>
        <taxon>Ustilaginales</taxon>
        <taxon>Ustilaginaceae</taxon>
        <taxon>Sporisorium</taxon>
    </lineage>
</organism>
<accession>A0A2N8UB00</accession>
<feature type="compositionally biased region" description="Low complexity" evidence="1">
    <location>
        <begin position="267"/>
        <end position="280"/>
    </location>
</feature>
<evidence type="ECO:0000313" key="3">
    <source>
        <dbReference type="EMBL" id="SJX62195.1"/>
    </source>
</evidence>